<gene>
    <name evidence="2" type="ORF">SAMN02744037_01384</name>
</gene>
<keyword evidence="1" id="KW-1133">Transmembrane helix</keyword>
<dbReference type="PANTHER" id="PTHR34821">
    <property type="entry name" value="INNER MEMBRANE PROTEIN YDCZ"/>
    <property type="match status" value="1"/>
</dbReference>
<keyword evidence="1" id="KW-0812">Transmembrane</keyword>
<accession>A0A1M6NVX2</accession>
<reference evidence="3" key="1">
    <citation type="submission" date="2016-11" db="EMBL/GenBank/DDBJ databases">
        <authorList>
            <person name="Varghese N."/>
            <person name="Submissions S."/>
        </authorList>
    </citation>
    <scope>NUCLEOTIDE SEQUENCE [LARGE SCALE GENOMIC DNA]</scope>
    <source>
        <strain evidence="3">DSM 15518</strain>
    </source>
</reference>
<feature type="transmembrane region" description="Helical" evidence="1">
    <location>
        <begin position="86"/>
        <end position="112"/>
    </location>
</feature>
<evidence type="ECO:0000313" key="2">
    <source>
        <dbReference type="EMBL" id="SHJ99897.1"/>
    </source>
</evidence>
<dbReference type="EMBL" id="FRAE01000026">
    <property type="protein sequence ID" value="SHJ99897.1"/>
    <property type="molecule type" value="Genomic_DNA"/>
</dbReference>
<dbReference type="RefSeq" id="WP_072888511.1">
    <property type="nucleotide sequence ID" value="NZ_FRAE01000026.1"/>
</dbReference>
<keyword evidence="3" id="KW-1185">Reference proteome</keyword>
<name>A0A1M6NVX2_9FIRM</name>
<protein>
    <submittedName>
        <fullName evidence="2">Transporter family-2 protein</fullName>
    </submittedName>
</protein>
<dbReference type="STRING" id="1123349.SAMN02744037_01384"/>
<sequence length="140" mass="15713">MYKLLALFQGFLVSIMVSFNGILANYVGFYNSVFIVHLVGLISIILILILKKEHKNIEEKIPIYLFLGGGIGVFVVLFNIMCFNRLGIAITISLGLLGQSLFSCIIDHFGLFGVKINKFHKNKIIGFLLVLFGICIMTFY</sequence>
<evidence type="ECO:0000256" key="1">
    <source>
        <dbReference type="SAM" id="Phobius"/>
    </source>
</evidence>
<proteinExistence type="predicted"/>
<dbReference type="Pfam" id="PF04657">
    <property type="entry name" value="DMT_YdcZ"/>
    <property type="match status" value="1"/>
</dbReference>
<evidence type="ECO:0000313" key="3">
    <source>
        <dbReference type="Proteomes" id="UP000242497"/>
    </source>
</evidence>
<keyword evidence="1" id="KW-0472">Membrane</keyword>
<dbReference type="OrthoDB" id="7864805at2"/>
<feature type="transmembrane region" description="Helical" evidence="1">
    <location>
        <begin position="61"/>
        <end position="80"/>
    </location>
</feature>
<feature type="transmembrane region" description="Helical" evidence="1">
    <location>
        <begin position="124"/>
        <end position="139"/>
    </location>
</feature>
<dbReference type="Proteomes" id="UP000242497">
    <property type="component" value="Unassembled WGS sequence"/>
</dbReference>
<dbReference type="PANTHER" id="PTHR34821:SF2">
    <property type="entry name" value="INNER MEMBRANE PROTEIN YDCZ"/>
    <property type="match status" value="1"/>
</dbReference>
<feature type="transmembrane region" description="Helical" evidence="1">
    <location>
        <begin position="29"/>
        <end position="49"/>
    </location>
</feature>
<dbReference type="InterPro" id="IPR006750">
    <property type="entry name" value="YdcZ"/>
</dbReference>
<organism evidence="2 3">
    <name type="scientific">Tepidibacter formicigenes DSM 15518</name>
    <dbReference type="NCBI Taxonomy" id="1123349"/>
    <lineage>
        <taxon>Bacteria</taxon>
        <taxon>Bacillati</taxon>
        <taxon>Bacillota</taxon>
        <taxon>Clostridia</taxon>
        <taxon>Peptostreptococcales</taxon>
        <taxon>Peptostreptococcaceae</taxon>
        <taxon>Tepidibacter</taxon>
    </lineage>
</organism>
<dbReference type="GO" id="GO:0005886">
    <property type="term" value="C:plasma membrane"/>
    <property type="evidence" value="ECO:0007669"/>
    <property type="project" value="TreeGrafter"/>
</dbReference>
<dbReference type="AlphaFoldDB" id="A0A1M6NVX2"/>